<keyword evidence="5 7" id="KW-1133">Transmembrane helix</keyword>
<evidence type="ECO:0000313" key="9">
    <source>
        <dbReference type="Proteomes" id="UP000283374"/>
    </source>
</evidence>
<protein>
    <recommendedName>
        <fullName evidence="7">UPF0114 protein D1825_05750</fullName>
    </recommendedName>
</protein>
<feature type="transmembrane region" description="Helical" evidence="7">
    <location>
        <begin position="153"/>
        <end position="173"/>
    </location>
</feature>
<proteinExistence type="inferred from homology"/>
<evidence type="ECO:0000256" key="1">
    <source>
        <dbReference type="ARBA" id="ARBA00004651"/>
    </source>
</evidence>
<organism evidence="8 9">
    <name type="scientific">Cellulomonas rhizosphaerae</name>
    <dbReference type="NCBI Taxonomy" id="2293719"/>
    <lineage>
        <taxon>Bacteria</taxon>
        <taxon>Bacillati</taxon>
        <taxon>Actinomycetota</taxon>
        <taxon>Actinomycetes</taxon>
        <taxon>Micrococcales</taxon>
        <taxon>Cellulomonadaceae</taxon>
        <taxon>Cellulomonas</taxon>
    </lineage>
</organism>
<keyword evidence="3 7" id="KW-1003">Cell membrane</keyword>
<comment type="similarity">
    <text evidence="2 7">Belongs to the UPF0114 family.</text>
</comment>
<keyword evidence="4 7" id="KW-0812">Transmembrane</keyword>
<evidence type="ECO:0000256" key="7">
    <source>
        <dbReference type="HAMAP-Rule" id="MF_00143"/>
    </source>
</evidence>
<evidence type="ECO:0000256" key="5">
    <source>
        <dbReference type="ARBA" id="ARBA00022989"/>
    </source>
</evidence>
<keyword evidence="6 7" id="KW-0472">Membrane</keyword>
<evidence type="ECO:0000313" key="8">
    <source>
        <dbReference type="EMBL" id="RHA43570.1"/>
    </source>
</evidence>
<dbReference type="InterPro" id="IPR020761">
    <property type="entry name" value="UPF0114_bac"/>
</dbReference>
<reference evidence="8 9" key="1">
    <citation type="submission" date="2018-08" db="EMBL/GenBank/DDBJ databases">
        <title>Cellulomonas rhizosphaerae sp. nov., a novel actinomycete isolated from soil.</title>
        <authorList>
            <person name="Tian Y."/>
        </authorList>
    </citation>
    <scope>NUCLEOTIDE SEQUENCE [LARGE SCALE GENOMIC DNA]</scope>
    <source>
        <strain evidence="8 9">NEAU-TCZ24</strain>
    </source>
</reference>
<dbReference type="InterPro" id="IPR005134">
    <property type="entry name" value="UPF0114"/>
</dbReference>
<evidence type="ECO:0000256" key="4">
    <source>
        <dbReference type="ARBA" id="ARBA00022692"/>
    </source>
</evidence>
<name>A0A413RNT9_9CELL</name>
<dbReference type="RefSeq" id="WP_118766497.1">
    <property type="nucleotide sequence ID" value="NZ_QWKP01000155.1"/>
</dbReference>
<evidence type="ECO:0000256" key="2">
    <source>
        <dbReference type="ARBA" id="ARBA00005774"/>
    </source>
</evidence>
<dbReference type="Pfam" id="PF03350">
    <property type="entry name" value="UPF0114"/>
    <property type="match status" value="1"/>
</dbReference>
<evidence type="ECO:0000256" key="3">
    <source>
        <dbReference type="ARBA" id="ARBA00022475"/>
    </source>
</evidence>
<evidence type="ECO:0000256" key="6">
    <source>
        <dbReference type="ARBA" id="ARBA00023136"/>
    </source>
</evidence>
<feature type="transmembrane region" description="Helical" evidence="7">
    <location>
        <begin position="26"/>
        <end position="44"/>
    </location>
</feature>
<dbReference type="NCBIfam" id="TIGR00645">
    <property type="entry name" value="HI0507"/>
    <property type="match status" value="1"/>
</dbReference>
<dbReference type="GO" id="GO:0005886">
    <property type="term" value="C:plasma membrane"/>
    <property type="evidence" value="ECO:0007669"/>
    <property type="project" value="UniProtKB-SubCell"/>
</dbReference>
<dbReference type="HAMAP" id="MF_00143">
    <property type="entry name" value="UPF0114"/>
    <property type="match status" value="1"/>
</dbReference>
<feature type="transmembrane region" description="Helical" evidence="7">
    <location>
        <begin position="65"/>
        <end position="90"/>
    </location>
</feature>
<comment type="caution">
    <text evidence="8">The sequence shown here is derived from an EMBL/GenBank/DDBJ whole genome shotgun (WGS) entry which is preliminary data.</text>
</comment>
<gene>
    <name evidence="8" type="ORF">D1825_05750</name>
</gene>
<dbReference type="AlphaFoldDB" id="A0A413RNT9"/>
<comment type="subcellular location">
    <subcellularLocation>
        <location evidence="1 7">Cell membrane</location>
        <topology evidence="1 7">Multi-pass membrane protein</topology>
    </subcellularLocation>
</comment>
<dbReference type="EMBL" id="QWKP01000155">
    <property type="protein sequence ID" value="RHA43570.1"/>
    <property type="molecule type" value="Genomic_DNA"/>
</dbReference>
<keyword evidence="9" id="KW-1185">Reference proteome</keyword>
<dbReference type="Proteomes" id="UP000283374">
    <property type="component" value="Unassembled WGS sequence"/>
</dbReference>
<dbReference type="OrthoDB" id="9773429at2"/>
<sequence>MSSTTPAPTRGSTIGSLIFLSRWLQVPLYLGLIVAQAVYVWQFMKELWHLAHGVFTGHGMDEGEIIIAVLGLVDVVMIANLLIMVIVGGYETFVSRIRLDNHPDQPEWLSHVNANVLKTKLAMSIIGISSIHLLRSFIEAEHTVNEPNGGEALLWQTIIHLAFIVSAVALAWIDKVSMKHPPKVAPAPVPATVA</sequence>
<dbReference type="PANTHER" id="PTHR38596">
    <property type="entry name" value="UPF0114 PROTEIN YQHA"/>
    <property type="match status" value="1"/>
</dbReference>
<dbReference type="PANTHER" id="PTHR38596:SF1">
    <property type="entry name" value="UPF0114 PROTEIN YQHA"/>
    <property type="match status" value="1"/>
</dbReference>
<accession>A0A413RNT9</accession>